<gene>
    <name evidence="2" type="ORF">GTP90_35220</name>
</gene>
<evidence type="ECO:0000256" key="1">
    <source>
        <dbReference type="SAM" id="SignalP"/>
    </source>
</evidence>
<dbReference type="Gene3D" id="2.60.120.260">
    <property type="entry name" value="Galactose-binding domain-like"/>
    <property type="match status" value="1"/>
</dbReference>
<organism evidence="2 3">
    <name type="scientific">Duganella vulcania</name>
    <dbReference type="NCBI Taxonomy" id="2692166"/>
    <lineage>
        <taxon>Bacteria</taxon>
        <taxon>Pseudomonadati</taxon>
        <taxon>Pseudomonadota</taxon>
        <taxon>Betaproteobacteria</taxon>
        <taxon>Burkholderiales</taxon>
        <taxon>Oxalobacteraceae</taxon>
        <taxon>Telluria group</taxon>
        <taxon>Duganella</taxon>
    </lineage>
</organism>
<evidence type="ECO:0008006" key="4">
    <source>
        <dbReference type="Google" id="ProtNLM"/>
    </source>
</evidence>
<sequence length="449" mass="47869">MSTFARSIATRTATWRLCGAIALALAGLLPVQAGAATPRTDLLSGPGWQASANGIDGWIPAYAPFPNPVTMPNPALNPQGVHADLMWYWPGPGTPGPSSGPTTAYFRHQLDLPSGPVPQIVALVAADDELTLKVNGITIGSYVLGDHKMSNNQPEVVAMDLTPALHAGANQIDIQAVDTGVYHWLFFDTYNLAASPQTVLVARTPDTVSLVGDKDDFHGGDAADDAPKSAHVLAMLENLVAAPPVELDQPAVNQSVGLTHFLDLPANAIVTSATVRLRVKMTGDLVQNDVILYNQSATVAGEEARTVIALHDLLGFSPQRGAVYELVWNLAKTPLRNFSSPVPFIGQPDRVADLLTMLQTDQRLDVLTVDDTMVDYSELRLTYTVAGAPVGDLNNDGVIDRDDLNILLLSLNTLASGPDDPRDLDRDGRITVLDVRKLVGSCTRALCAK</sequence>
<evidence type="ECO:0000313" key="2">
    <source>
        <dbReference type="EMBL" id="MYM99108.1"/>
    </source>
</evidence>
<dbReference type="SUPFAM" id="SSF63446">
    <property type="entry name" value="Type I dockerin domain"/>
    <property type="match status" value="1"/>
</dbReference>
<dbReference type="EMBL" id="WWCX01000203">
    <property type="protein sequence ID" value="MYM99108.1"/>
    <property type="molecule type" value="Genomic_DNA"/>
</dbReference>
<evidence type="ECO:0000313" key="3">
    <source>
        <dbReference type="Proteomes" id="UP000447355"/>
    </source>
</evidence>
<dbReference type="InterPro" id="IPR036439">
    <property type="entry name" value="Dockerin_dom_sf"/>
</dbReference>
<reference evidence="2" key="1">
    <citation type="submission" date="2019-12" db="EMBL/GenBank/DDBJ databases">
        <title>Novel species isolated from a subtropical stream in China.</title>
        <authorList>
            <person name="Lu H."/>
        </authorList>
    </citation>
    <scope>NUCLEOTIDE SEQUENCE [LARGE SCALE GENOMIC DNA]</scope>
    <source>
        <strain evidence="2">FT81W</strain>
    </source>
</reference>
<feature type="signal peptide" evidence="1">
    <location>
        <begin position="1"/>
        <end position="35"/>
    </location>
</feature>
<dbReference type="PROSITE" id="PS00018">
    <property type="entry name" value="EF_HAND_1"/>
    <property type="match status" value="2"/>
</dbReference>
<comment type="caution">
    <text evidence="2">The sequence shown here is derived from an EMBL/GenBank/DDBJ whole genome shotgun (WGS) entry which is preliminary data.</text>
</comment>
<accession>A0A845H0V8</accession>
<feature type="chain" id="PRO_5033055451" description="Dockerin domain-containing protein" evidence="1">
    <location>
        <begin position="36"/>
        <end position="449"/>
    </location>
</feature>
<dbReference type="AlphaFoldDB" id="A0A845H0V8"/>
<dbReference type="GO" id="GO:0000272">
    <property type="term" value="P:polysaccharide catabolic process"/>
    <property type="evidence" value="ECO:0007669"/>
    <property type="project" value="InterPro"/>
</dbReference>
<keyword evidence="1" id="KW-0732">Signal</keyword>
<protein>
    <recommendedName>
        <fullName evidence="4">Dockerin domain-containing protein</fullName>
    </recommendedName>
</protein>
<proteinExistence type="predicted"/>
<dbReference type="SUPFAM" id="SSF49785">
    <property type="entry name" value="Galactose-binding domain-like"/>
    <property type="match status" value="1"/>
</dbReference>
<dbReference type="Proteomes" id="UP000447355">
    <property type="component" value="Unassembled WGS sequence"/>
</dbReference>
<dbReference type="RefSeq" id="WP_161087854.1">
    <property type="nucleotide sequence ID" value="NZ_WWCX01000203.1"/>
</dbReference>
<dbReference type="InterPro" id="IPR008979">
    <property type="entry name" value="Galactose-bd-like_sf"/>
</dbReference>
<dbReference type="InterPro" id="IPR018247">
    <property type="entry name" value="EF_Hand_1_Ca_BS"/>
</dbReference>
<dbReference type="Gene3D" id="1.10.1330.10">
    <property type="entry name" value="Dockerin domain"/>
    <property type="match status" value="1"/>
</dbReference>
<name>A0A845H0V8_9BURK</name>